<evidence type="ECO:0000313" key="10">
    <source>
        <dbReference type="Proteomes" id="UP001629288"/>
    </source>
</evidence>
<evidence type="ECO:0000256" key="6">
    <source>
        <dbReference type="ARBA" id="ARBA00022777"/>
    </source>
</evidence>
<protein>
    <recommendedName>
        <fullName evidence="2">histidine kinase</fullName>
        <ecNumber evidence="2">2.7.13.3</ecNumber>
    </recommendedName>
</protein>
<sequence>MKSLDVVQRYEEGMAARASVPPYDLYITPELQRRVPNVVDHLGEKVALQDIGAQMLDHPEQLLPKLVERAMLMTGATSAGISAFEPQQGTAGIFRWRHLRGKLAPFEGGTTPRNYSPCGVCLDRFEPTLTRHPERHYSWIAEAGVSCPEVLLVPLYVAHGQPLGTLWIVSEEEGHFDSGHARIMRELASFVAIALAMQQNQERLREALNQQEMLTREMDHRVNNVFAVVDSMIQVGARLATSTADFANTLSGRLHALAASHALARQSPRASPTASVSSSATLRGLTDAIFEPYRSVEHDRFIVVGEDLSLGEQAMTGLALVLHELATNAAKYGALSADGGRVLLSWERRDEVLDFLWQEDGGPAIEAPPEKEGFGAMLLRNSVTRRFRGSLELRWHKQGLKVRFAMPLASLAA</sequence>
<reference evidence="9 10" key="1">
    <citation type="journal article" date="2024" name="Chem. Sci.">
        <title>Discovery of megapolipeptins by genome mining of a Burkholderiales bacteria collection.</title>
        <authorList>
            <person name="Paulo B.S."/>
            <person name="Recchia M.J.J."/>
            <person name="Lee S."/>
            <person name="Fergusson C.H."/>
            <person name="Romanowski S.B."/>
            <person name="Hernandez A."/>
            <person name="Krull N."/>
            <person name="Liu D.Y."/>
            <person name="Cavanagh H."/>
            <person name="Bos A."/>
            <person name="Gray C.A."/>
            <person name="Murphy B.T."/>
            <person name="Linington R.G."/>
            <person name="Eustaquio A.S."/>
        </authorList>
    </citation>
    <scope>NUCLEOTIDE SEQUENCE [LARGE SCALE GENOMIC DNA]</scope>
    <source>
        <strain evidence="9 10">RL17-379-BIB-C</strain>
    </source>
</reference>
<evidence type="ECO:0000256" key="7">
    <source>
        <dbReference type="ARBA" id="ARBA00022840"/>
    </source>
</evidence>
<dbReference type="Proteomes" id="UP001629288">
    <property type="component" value="Unassembled WGS sequence"/>
</dbReference>
<comment type="catalytic activity">
    <reaction evidence="1">
        <text>ATP + protein L-histidine = ADP + protein N-phospho-L-histidine.</text>
        <dbReference type="EC" id="2.7.13.3"/>
    </reaction>
</comment>
<organism evidence="9 10">
    <name type="scientific">Paraburkholderia strydomiana</name>
    <dbReference type="NCBI Taxonomy" id="1245417"/>
    <lineage>
        <taxon>Bacteria</taxon>
        <taxon>Pseudomonadati</taxon>
        <taxon>Pseudomonadota</taxon>
        <taxon>Betaproteobacteria</taxon>
        <taxon>Burkholderiales</taxon>
        <taxon>Burkholderiaceae</taxon>
        <taxon>Paraburkholderia</taxon>
    </lineage>
</organism>
<gene>
    <name evidence="9" type="ORF">PQR00_08910</name>
</gene>
<evidence type="ECO:0000256" key="1">
    <source>
        <dbReference type="ARBA" id="ARBA00000085"/>
    </source>
</evidence>
<accession>A0ABW9BXU6</accession>
<evidence type="ECO:0000313" key="9">
    <source>
        <dbReference type="EMBL" id="MFM0443703.1"/>
    </source>
</evidence>
<evidence type="ECO:0000256" key="2">
    <source>
        <dbReference type="ARBA" id="ARBA00012438"/>
    </source>
</evidence>
<evidence type="ECO:0000256" key="4">
    <source>
        <dbReference type="ARBA" id="ARBA00022679"/>
    </source>
</evidence>
<keyword evidence="4" id="KW-0808">Transferase</keyword>
<dbReference type="EMBL" id="JAQQDH010000002">
    <property type="protein sequence ID" value="MFM0443703.1"/>
    <property type="molecule type" value="Genomic_DNA"/>
</dbReference>
<dbReference type="SUPFAM" id="SSF55874">
    <property type="entry name" value="ATPase domain of HSP90 chaperone/DNA topoisomerase II/histidine kinase"/>
    <property type="match status" value="1"/>
</dbReference>
<keyword evidence="6 9" id="KW-0418">Kinase</keyword>
<dbReference type="InterPro" id="IPR029016">
    <property type="entry name" value="GAF-like_dom_sf"/>
</dbReference>
<evidence type="ECO:0000259" key="8">
    <source>
        <dbReference type="SMART" id="SM00911"/>
    </source>
</evidence>
<proteinExistence type="predicted"/>
<evidence type="ECO:0000256" key="5">
    <source>
        <dbReference type="ARBA" id="ARBA00022741"/>
    </source>
</evidence>
<dbReference type="InterPro" id="IPR003018">
    <property type="entry name" value="GAF"/>
</dbReference>
<keyword evidence="10" id="KW-1185">Reference proteome</keyword>
<dbReference type="Gene3D" id="3.30.450.40">
    <property type="match status" value="1"/>
</dbReference>
<comment type="caution">
    <text evidence="9">The sequence shown here is derived from an EMBL/GenBank/DDBJ whole genome shotgun (WGS) entry which is preliminary data.</text>
</comment>
<dbReference type="Pfam" id="PF07536">
    <property type="entry name" value="HWE_HK"/>
    <property type="match status" value="1"/>
</dbReference>
<evidence type="ECO:0000256" key="3">
    <source>
        <dbReference type="ARBA" id="ARBA00022553"/>
    </source>
</evidence>
<dbReference type="GO" id="GO:0016301">
    <property type="term" value="F:kinase activity"/>
    <property type="evidence" value="ECO:0007669"/>
    <property type="project" value="UniProtKB-KW"/>
</dbReference>
<keyword evidence="7" id="KW-0067">ATP-binding</keyword>
<dbReference type="InterPro" id="IPR036890">
    <property type="entry name" value="HATPase_C_sf"/>
</dbReference>
<dbReference type="EC" id="2.7.13.3" evidence="2"/>
<dbReference type="InterPro" id="IPR011102">
    <property type="entry name" value="Sig_transdc_His_kinase_HWE"/>
</dbReference>
<dbReference type="SUPFAM" id="SSF55781">
    <property type="entry name" value="GAF domain-like"/>
    <property type="match status" value="1"/>
</dbReference>
<feature type="domain" description="Signal transduction histidine kinase HWE region" evidence="8">
    <location>
        <begin position="217"/>
        <end position="307"/>
    </location>
</feature>
<dbReference type="RefSeq" id="WP_408128358.1">
    <property type="nucleotide sequence ID" value="NZ_JAQQDH010000002.1"/>
</dbReference>
<keyword evidence="3" id="KW-0597">Phosphoprotein</keyword>
<name>A0ABW9BXU6_9BURK</name>
<dbReference type="PANTHER" id="PTHR41523">
    <property type="entry name" value="TWO-COMPONENT SYSTEM SENSOR PROTEIN"/>
    <property type="match status" value="1"/>
</dbReference>
<keyword evidence="5" id="KW-0547">Nucleotide-binding</keyword>
<dbReference type="Gene3D" id="3.30.565.10">
    <property type="entry name" value="Histidine kinase-like ATPase, C-terminal domain"/>
    <property type="match status" value="1"/>
</dbReference>
<dbReference type="Pfam" id="PF13185">
    <property type="entry name" value="GAF_2"/>
    <property type="match status" value="1"/>
</dbReference>
<dbReference type="PANTHER" id="PTHR41523:SF8">
    <property type="entry name" value="ETHYLENE RESPONSE SENSOR PROTEIN"/>
    <property type="match status" value="1"/>
</dbReference>
<dbReference type="SMART" id="SM00911">
    <property type="entry name" value="HWE_HK"/>
    <property type="match status" value="1"/>
</dbReference>